<feature type="region of interest" description="Disordered" evidence="2">
    <location>
        <begin position="2248"/>
        <end position="2282"/>
    </location>
</feature>
<feature type="repeat" description="TPR" evidence="1">
    <location>
        <begin position="597"/>
        <end position="630"/>
    </location>
</feature>
<feature type="compositionally biased region" description="Polar residues" evidence="2">
    <location>
        <begin position="2273"/>
        <end position="2282"/>
    </location>
</feature>
<dbReference type="InterPro" id="IPR024983">
    <property type="entry name" value="CHAT_dom"/>
</dbReference>
<dbReference type="Pfam" id="PF26117">
    <property type="entry name" value="TTC28_C"/>
    <property type="match status" value="1"/>
</dbReference>
<dbReference type="InterPro" id="IPR019734">
    <property type="entry name" value="TPR_rpt"/>
</dbReference>
<evidence type="ECO:0000259" key="3">
    <source>
        <dbReference type="Pfam" id="PF12770"/>
    </source>
</evidence>
<dbReference type="Pfam" id="PF13424">
    <property type="entry name" value="TPR_12"/>
    <property type="match status" value="7"/>
</dbReference>
<feature type="region of interest" description="Disordered" evidence="2">
    <location>
        <begin position="1"/>
        <end position="20"/>
    </location>
</feature>
<feature type="region of interest" description="Disordered" evidence="2">
    <location>
        <begin position="2371"/>
        <end position="2405"/>
    </location>
</feature>
<name>A0A0K2TA00_LEPSM</name>
<accession>A0A0K2TA00</accession>
<feature type="domain" description="TTC28 C-terminal" evidence="4">
    <location>
        <begin position="1773"/>
        <end position="1873"/>
    </location>
</feature>
<evidence type="ECO:0000259" key="4">
    <source>
        <dbReference type="Pfam" id="PF26117"/>
    </source>
</evidence>
<organism evidence="5">
    <name type="scientific">Lepeophtheirus salmonis</name>
    <name type="common">Salmon louse</name>
    <name type="synonym">Caligus salmonis</name>
    <dbReference type="NCBI Taxonomy" id="72036"/>
    <lineage>
        <taxon>Eukaryota</taxon>
        <taxon>Metazoa</taxon>
        <taxon>Ecdysozoa</taxon>
        <taxon>Arthropoda</taxon>
        <taxon>Crustacea</taxon>
        <taxon>Multicrustacea</taxon>
        <taxon>Hexanauplia</taxon>
        <taxon>Copepoda</taxon>
        <taxon>Siphonostomatoida</taxon>
        <taxon>Caligidae</taxon>
        <taxon>Lepeophtheirus</taxon>
    </lineage>
</organism>
<evidence type="ECO:0000256" key="1">
    <source>
        <dbReference type="PROSITE-ProRule" id="PRU00339"/>
    </source>
</evidence>
<dbReference type="Pfam" id="PF12770">
    <property type="entry name" value="CHAT"/>
    <property type="match status" value="1"/>
</dbReference>
<dbReference type="OrthoDB" id="626167at2759"/>
<feature type="domain" description="CHAT" evidence="3">
    <location>
        <begin position="1335"/>
        <end position="1658"/>
    </location>
</feature>
<dbReference type="SUPFAM" id="SSF48452">
    <property type="entry name" value="TPR-like"/>
    <property type="match status" value="6"/>
</dbReference>
<dbReference type="PANTHER" id="PTHR10098">
    <property type="entry name" value="RAPSYN-RELATED"/>
    <property type="match status" value="1"/>
</dbReference>
<dbReference type="Gene3D" id="1.25.40.10">
    <property type="entry name" value="Tetratricopeptide repeat domain"/>
    <property type="match status" value="7"/>
</dbReference>
<feature type="repeat" description="TPR" evidence="1">
    <location>
        <begin position="317"/>
        <end position="350"/>
    </location>
</feature>
<feature type="region of interest" description="Disordered" evidence="2">
    <location>
        <begin position="2074"/>
        <end position="2133"/>
    </location>
</feature>
<sequence>MDLSSSKTEDGGLGSEDRSAFQEKVRQSNAACQAGDFKTAIKIYTDAIAIDPGNHILYSNRSAAYIKLGQFTQALHDATKAKELNPEWFKAYYRQGVAYQCLGKHCDALGAFSNGLAQDPKSMQLLSGLIEAALKSPLKDTLEPTYRQLQMMKLDKSPFVIISVIGQELLAQGKYSSAVQVLESALKIGTCSLKLRGSVFSALSSAYWALNSLDKAIGYMKQDLLVAQSLNDTQGECRAHGNLGSAYFSKGNYKEALTSNRYQLVLAMKCKDDHASSSALTSLGHVYAAIGDYSNALASHKQCVDLVRSMGDHLQEARETGNVGAVYLAMGDFDRAVECHREHLRIAKSLGNKVEEARAYSNLGSSFHYKRNFEQAIIFHNHVLNLAKELQDMSIEARAYAGLGHAARCMNDLLGAKKWHEKQLDMALMTKDKIAEGRACSNLGIVYQLFNDHDTALKLHQAHLNIARSLHDKAGMGRAFGNIGNAYSASGFYEQAIKYHKQELVISKEVNDRSSEASTHGNLAVAYQALDMHEMALGHYHSHLNIARELKDSIGEACALCNLGNCHSSRGEFAEAVPYYENYLMLSQELNDVEGEAKSCHFLGYAHYCLGNFKEAIRYYDQDLALAKDQQDNMNMGRAYCNLGLAHLAIGNHANALQCQKYFYAIAQVMASNDAKYKALSNMGDVLIKMDNSEEAIRVYKKQLDLSKEIRNKSYEAGAFGSLGIVHRQSKLYDKSLGFHTQELSILQDIGDMSGECKAHGNLGAVHLSLGNYTNAMKCYMEQLDRAFEIKDAALEATAHGNLGITKMSLTRYEEAIACFEQQLSALDRLKVNSDLDKGKAFGNMGSCYNSIGNHDEAIKCHEKYLALSLKLRAIRDQDRAYKELGLAHKSLGNFQQALVCFEKRLVVAHDQGAQNAKGSAYGELGEIHCLLGNYEQAISCIEHQLKAAKDLGNKLEEGLSAHGLGNVYRKMGDSDSALKYHHLDLSISEESDDKNGQARAFGSIGLLFEDIGHPEDALSYYERNLNLNKFVNDLIGETKAYVSIGRIHLNQGNLDKAISCFSQGLICAEQSNNKENEARLRHSLGMAHWQREDLESALVHLSQSANLLENIRKSIPEREYILKLGLYDIQTECYEILQRVLVQLNKPNEALVIAEQSRTRVETSLNDHVNNYVPRSVQDIINIVNRQKASVLYYSIAAGFLYYWLIFPGRGVVKFHQVDLSSKNDDDNGCNLLENHVLNIRESLGIAVENKNEDDNDVADDWTGNHLESLGEKLNSDGDRTGFLRMVNRGSKLNASSYSLSSLFSVGSLGGGTTSNASKHGSVRSRKNMWQGPASLKALYTLLLEPIEDDLPEGYPRDLLLVLEKDLYLVPFATLKNREHEYLCEKYSIIISPSLTSLKVSKVQNKRNSNSTKTANSEPTKNSCLVIGSPKIPSTVTDQWGWGDIPHHEADTVSEILQTGTSAVTGEKASKDAIINEIKEAEVIHFACHVSWKLSAIVLSPGEFVESNSSSSNSKAYSIHHDTIHEEEDVRSDVASTIDLPPLSEFLLTAADILKLKLNAKLVVVSSCYTKDEHGVVSSDSLITLVRALLAAGAQCVLVSLWPVPDTAVRLIMKAFYSSLLQGSRASKALSEAMMTVHSTKHFQHPANWSSFIIIGSDIKLSNKVALMGQALKDIIMQSKTNRDALRVSLHLVEKSLQRIHRGFKNAMYTSQSAIENKIGNNVGGWKDLLISVGFRFEPAANGIPSSVFFPQTDPAERLTQCSASLQAILSLSPNSIEALSRVLLSTVDTADEIITILRQVALDQDSERVRVNIKLWRVPGCHELLASLGFDLMEVGNDEEVTLKLSSKNGSRKQIQFALQALLAIFDTSEAPRSLQVNESEDEEEESLEKTEEQEYEINLPQPQPFNTVGRRASAFTSYVRNRGEPDGQGQIPNDDANIRFPSSIPPPPIHPDSYYRKDKKFHSKGHESENNFTPSPVDISTRYPRKIGSTYHNRSNKRLDESSSSAASSVIDFEGIVKRPTLPETNSNTNTHIHPNPLYENIIQDFRTMISPKIVVPIRSVFTDIGYHTSQKLTDKSDPNDKFSVRAETSKNSTRKPRINSDLTSDSRLNPGVITRVPPTGESNSPPNEITKLTDDFIAPKESSNMDENLDSIENSTSVPRRSTSNRENRMSDVYLERNLGMAMAPPLSKLINAMQVIQVDTHRETNNTSSSKPMVESQNFSSFDNLTVIEEDSQIKPAKIIPTKMKRPPVVPPKPDIHSKRDEGDGRSMTDSQYSGYSPNHTANILLDSSRITSNNFMKSTKDEEEITVLEEKELIPSTGSNFKPLVKLGEESKNIPSKLVFNSNYNGQHVHQQQFVIKDTLKKVSSSSSSNHTHIHHPHQHNHTQHVHGDTKHPQQLWSRTTNGGLTYTGLFSSDC</sequence>
<evidence type="ECO:0000313" key="5">
    <source>
        <dbReference type="EMBL" id="CDW22377.1"/>
    </source>
</evidence>
<reference evidence="5" key="1">
    <citation type="submission" date="2014-05" db="EMBL/GenBank/DDBJ databases">
        <authorList>
            <person name="Chronopoulou M."/>
        </authorList>
    </citation>
    <scope>NUCLEOTIDE SEQUENCE</scope>
    <source>
        <tissue evidence="5">Whole organism</tissue>
    </source>
</reference>
<feature type="repeat" description="TPR" evidence="1">
    <location>
        <begin position="89"/>
        <end position="122"/>
    </location>
</feature>
<feature type="repeat" description="TPR" evidence="1">
    <location>
        <begin position="1039"/>
        <end position="1072"/>
    </location>
</feature>
<feature type="repeat" description="TPR" evidence="1">
    <location>
        <begin position="677"/>
        <end position="710"/>
    </location>
</feature>
<feature type="region of interest" description="Disordered" evidence="2">
    <location>
        <begin position="1923"/>
        <end position="2008"/>
    </location>
</feature>
<dbReference type="EMBL" id="HACA01005016">
    <property type="protein sequence ID" value="CDW22377.1"/>
    <property type="molecule type" value="Transcribed_RNA"/>
</dbReference>
<feature type="region of interest" description="Disordered" evidence="2">
    <location>
        <begin position="2145"/>
        <end position="2173"/>
    </location>
</feature>
<feature type="compositionally biased region" description="Basic residues" evidence="2">
    <location>
        <begin position="2378"/>
        <end position="2391"/>
    </location>
</feature>
<feature type="repeat" description="TPR" evidence="1">
    <location>
        <begin position="277"/>
        <end position="310"/>
    </location>
</feature>
<keyword evidence="1" id="KW-0802">TPR repeat</keyword>
<feature type="repeat" description="TPR" evidence="1">
    <location>
        <begin position="879"/>
        <end position="912"/>
    </location>
</feature>
<dbReference type="PROSITE" id="PS50005">
    <property type="entry name" value="TPR"/>
    <property type="match status" value="9"/>
</dbReference>
<feature type="compositionally biased region" description="Basic and acidic residues" evidence="2">
    <location>
        <begin position="2076"/>
        <end position="2092"/>
    </location>
</feature>
<proteinExistence type="predicted"/>
<protein>
    <submittedName>
        <fullName evidence="5">Uncharacterized protein</fullName>
    </submittedName>
</protein>
<dbReference type="SMART" id="SM00028">
    <property type="entry name" value="TPR"/>
    <property type="match status" value="26"/>
</dbReference>
<feature type="repeat" description="TPR" evidence="1">
    <location>
        <begin position="55"/>
        <end position="88"/>
    </location>
</feature>
<feature type="compositionally biased region" description="Polar residues" evidence="2">
    <location>
        <begin position="2145"/>
        <end position="2166"/>
    </location>
</feature>
<feature type="region of interest" description="Disordered" evidence="2">
    <location>
        <begin position="1875"/>
        <end position="1910"/>
    </location>
</feature>
<dbReference type="InterPro" id="IPR011990">
    <property type="entry name" value="TPR-like_helical_dom_sf"/>
</dbReference>
<feature type="repeat" description="TPR" evidence="1">
    <location>
        <begin position="999"/>
        <end position="1032"/>
    </location>
</feature>
<dbReference type="FunFam" id="1.25.40.10:FF:000040">
    <property type="entry name" value="Tetratricopeptide repeat domain 28"/>
    <property type="match status" value="1"/>
</dbReference>
<dbReference type="Pfam" id="PF13176">
    <property type="entry name" value="TPR_7"/>
    <property type="match status" value="3"/>
</dbReference>
<feature type="compositionally biased region" description="Basic and acidic residues" evidence="2">
    <location>
        <begin position="7"/>
        <end position="20"/>
    </location>
</feature>
<dbReference type="PANTHER" id="PTHR10098:SF108">
    <property type="entry name" value="TETRATRICOPEPTIDE REPEAT PROTEIN 28"/>
    <property type="match status" value="1"/>
</dbReference>
<dbReference type="FunFam" id="1.25.40.10:FF:000416">
    <property type="entry name" value="Tetratricopeptide repeat protein 28"/>
    <property type="match status" value="1"/>
</dbReference>
<dbReference type="InterPro" id="IPR058900">
    <property type="entry name" value="TTC28_C"/>
</dbReference>
<evidence type="ECO:0000256" key="2">
    <source>
        <dbReference type="SAM" id="MobiDB-lite"/>
    </source>
</evidence>
<feature type="compositionally biased region" description="Basic and acidic residues" evidence="2">
    <location>
        <begin position="2259"/>
        <end position="2272"/>
    </location>
</feature>
<dbReference type="FunFam" id="1.25.40.10:FF:001539">
    <property type="entry name" value="AGAP002648-PA"/>
    <property type="match status" value="1"/>
</dbReference>